<accession>A0A927F188</accession>
<evidence type="ECO:0000313" key="3">
    <source>
        <dbReference type="EMBL" id="MBD3932374.1"/>
    </source>
</evidence>
<sequence>MDAAQRSLTPVKQEDRLDYTPYPGSVQLARRRAARLAAEWGFVDLAGDVALIVSELAGNALLHGCMPGRYFRVRLVLTATVLRVEVTDPRGERRPRRREAADDEMFGRGLLIVEALAARWGVTPRTVGKTVWAELDLT</sequence>
<dbReference type="InterPro" id="IPR050267">
    <property type="entry name" value="Anti-sigma-factor_SerPK"/>
</dbReference>
<dbReference type="InterPro" id="IPR003594">
    <property type="entry name" value="HATPase_dom"/>
</dbReference>
<keyword evidence="3" id="KW-0067">ATP-binding</keyword>
<gene>
    <name evidence="3" type="ORF">IF129_12525</name>
</gene>
<keyword evidence="1" id="KW-0808">Transferase</keyword>
<dbReference type="PANTHER" id="PTHR35526">
    <property type="entry name" value="ANTI-SIGMA-F FACTOR RSBW-RELATED"/>
    <property type="match status" value="1"/>
</dbReference>
<keyword evidence="1" id="KW-0723">Serine/threonine-protein kinase</keyword>
<name>A0A927F188_9ACTN</name>
<reference evidence="3" key="1">
    <citation type="submission" date="2020-09" db="EMBL/GenBank/DDBJ databases">
        <title>Secondary metabolite and genome analysis of marine Streptomyces chumphonensis KK1-2T.</title>
        <authorList>
            <person name="Phongsopitanun W."/>
            <person name="Kanchanasin P."/>
            <person name="Pittayakhajonwut P."/>
            <person name="Suwanborirux K."/>
            <person name="Tanasupawat S."/>
        </authorList>
    </citation>
    <scope>NUCLEOTIDE SEQUENCE</scope>
    <source>
        <strain evidence="3">KK1-2</strain>
    </source>
</reference>
<evidence type="ECO:0000313" key="4">
    <source>
        <dbReference type="Proteomes" id="UP000632289"/>
    </source>
</evidence>
<feature type="domain" description="Histidine kinase/HSP90-like ATPase" evidence="2">
    <location>
        <begin position="23"/>
        <end position="133"/>
    </location>
</feature>
<evidence type="ECO:0000256" key="1">
    <source>
        <dbReference type="ARBA" id="ARBA00022527"/>
    </source>
</evidence>
<dbReference type="InterPro" id="IPR036890">
    <property type="entry name" value="HATPase_C_sf"/>
</dbReference>
<organism evidence="3 4">
    <name type="scientific">Streptomyces chumphonensis</name>
    <dbReference type="NCBI Taxonomy" id="1214925"/>
    <lineage>
        <taxon>Bacteria</taxon>
        <taxon>Bacillati</taxon>
        <taxon>Actinomycetota</taxon>
        <taxon>Actinomycetes</taxon>
        <taxon>Kitasatosporales</taxon>
        <taxon>Streptomycetaceae</taxon>
        <taxon>Streptomyces</taxon>
    </lineage>
</organism>
<proteinExistence type="predicted"/>
<dbReference type="Proteomes" id="UP000632289">
    <property type="component" value="Unassembled WGS sequence"/>
</dbReference>
<dbReference type="GO" id="GO:0004674">
    <property type="term" value="F:protein serine/threonine kinase activity"/>
    <property type="evidence" value="ECO:0007669"/>
    <property type="project" value="UniProtKB-KW"/>
</dbReference>
<dbReference type="EMBL" id="JACXYU010000005">
    <property type="protein sequence ID" value="MBD3932374.1"/>
    <property type="molecule type" value="Genomic_DNA"/>
</dbReference>
<dbReference type="Pfam" id="PF13581">
    <property type="entry name" value="HATPase_c_2"/>
    <property type="match status" value="1"/>
</dbReference>
<dbReference type="PANTHER" id="PTHR35526:SF3">
    <property type="entry name" value="ANTI-SIGMA-F FACTOR RSBW"/>
    <property type="match status" value="1"/>
</dbReference>
<dbReference type="CDD" id="cd16936">
    <property type="entry name" value="HATPase_RsbW-like"/>
    <property type="match status" value="1"/>
</dbReference>
<dbReference type="SUPFAM" id="SSF55874">
    <property type="entry name" value="ATPase domain of HSP90 chaperone/DNA topoisomerase II/histidine kinase"/>
    <property type="match status" value="1"/>
</dbReference>
<dbReference type="Gene3D" id="3.30.565.10">
    <property type="entry name" value="Histidine kinase-like ATPase, C-terminal domain"/>
    <property type="match status" value="1"/>
</dbReference>
<dbReference type="GO" id="GO:0005524">
    <property type="term" value="F:ATP binding"/>
    <property type="evidence" value="ECO:0007669"/>
    <property type="project" value="UniProtKB-KW"/>
</dbReference>
<protein>
    <submittedName>
        <fullName evidence="3">ATP-binding protein</fullName>
    </submittedName>
</protein>
<comment type="caution">
    <text evidence="3">The sequence shown here is derived from an EMBL/GenBank/DDBJ whole genome shotgun (WGS) entry which is preliminary data.</text>
</comment>
<keyword evidence="1" id="KW-0418">Kinase</keyword>
<dbReference type="AlphaFoldDB" id="A0A927F188"/>
<keyword evidence="3" id="KW-0547">Nucleotide-binding</keyword>
<evidence type="ECO:0000259" key="2">
    <source>
        <dbReference type="Pfam" id="PF13581"/>
    </source>
</evidence>
<dbReference type="RefSeq" id="WP_191209670.1">
    <property type="nucleotide sequence ID" value="NZ_BAABKL010000026.1"/>
</dbReference>
<keyword evidence="4" id="KW-1185">Reference proteome</keyword>